<dbReference type="EMBL" id="BARU01033005">
    <property type="protein sequence ID" value="GAH62918.1"/>
    <property type="molecule type" value="Genomic_DNA"/>
</dbReference>
<comment type="caution">
    <text evidence="1">The sequence shown here is derived from an EMBL/GenBank/DDBJ whole genome shotgun (WGS) entry which is preliminary data.</text>
</comment>
<proteinExistence type="predicted"/>
<organism evidence="1">
    <name type="scientific">marine sediment metagenome</name>
    <dbReference type="NCBI Taxonomy" id="412755"/>
    <lineage>
        <taxon>unclassified sequences</taxon>
        <taxon>metagenomes</taxon>
        <taxon>ecological metagenomes</taxon>
    </lineage>
</organism>
<dbReference type="AlphaFoldDB" id="X1IZE1"/>
<accession>X1IZE1</accession>
<protein>
    <submittedName>
        <fullName evidence="1">Uncharacterized protein</fullName>
    </submittedName>
</protein>
<evidence type="ECO:0000313" key="1">
    <source>
        <dbReference type="EMBL" id="GAH62918.1"/>
    </source>
</evidence>
<feature type="non-terminal residue" evidence="1">
    <location>
        <position position="1"/>
    </location>
</feature>
<sequence length="102" mass="11680">DFQYYNEIITYEGNVFDTGRQNIKIEGTWGYAAVPDDIRYVAAHICANLLTDMIRSRMLPDLITPILTGGGDIGVLFRSPKVLTTNEKEILDRYRFWEYAVG</sequence>
<name>X1IZE1_9ZZZZ</name>
<reference evidence="1" key="1">
    <citation type="journal article" date="2014" name="Front. Microbiol.">
        <title>High frequency of phylogenetically diverse reductive dehalogenase-homologous genes in deep subseafloor sedimentary metagenomes.</title>
        <authorList>
            <person name="Kawai M."/>
            <person name="Futagami T."/>
            <person name="Toyoda A."/>
            <person name="Takaki Y."/>
            <person name="Nishi S."/>
            <person name="Hori S."/>
            <person name="Arai W."/>
            <person name="Tsubouchi T."/>
            <person name="Morono Y."/>
            <person name="Uchiyama I."/>
            <person name="Ito T."/>
            <person name="Fujiyama A."/>
            <person name="Inagaki F."/>
            <person name="Takami H."/>
        </authorList>
    </citation>
    <scope>NUCLEOTIDE SEQUENCE</scope>
    <source>
        <strain evidence="1">Expedition CK06-06</strain>
    </source>
</reference>
<gene>
    <name evidence="1" type="ORF">S03H2_51974</name>
</gene>